<evidence type="ECO:0008006" key="4">
    <source>
        <dbReference type="Google" id="ProtNLM"/>
    </source>
</evidence>
<evidence type="ECO:0000313" key="2">
    <source>
        <dbReference type="EMBL" id="ADK99490.1"/>
    </source>
</evidence>
<accession>D9QII8</accession>
<proteinExistence type="predicted"/>
<dbReference type="RefSeq" id="WP_013267595.1">
    <property type="nucleotide sequence ID" value="NC_014375.1"/>
</dbReference>
<dbReference type="BioCyc" id="BSUB633149:G1GM8-175-MONOMER"/>
<dbReference type="PROSITE" id="PS51257">
    <property type="entry name" value="PROKAR_LIPOPROTEIN"/>
    <property type="match status" value="1"/>
</dbReference>
<dbReference type="HOGENOM" id="CLU_129881_0_0_5"/>
<dbReference type="eggNOG" id="COG3650">
    <property type="taxonomic scope" value="Bacteria"/>
</dbReference>
<dbReference type="Proteomes" id="UP000002696">
    <property type="component" value="Chromosome"/>
</dbReference>
<dbReference type="STRING" id="633149.Bresu_0176"/>
<dbReference type="AlphaFoldDB" id="D9QII8"/>
<reference evidence="3" key="1">
    <citation type="journal article" date="2011" name="J. Bacteriol.">
        <title>Genome sequences of eight morphologically diverse alphaproteobacteria.</title>
        <authorList>
            <consortium name="US DOE Joint Genome Institute"/>
            <person name="Brown P.J."/>
            <person name="Kysela D.T."/>
            <person name="Buechlein A."/>
            <person name="Hemmerich C."/>
            <person name="Brun Y.V."/>
        </authorList>
    </citation>
    <scope>NUCLEOTIDE SEQUENCE [LARGE SCALE GENOMIC DNA]</scope>
    <source>
        <strain evidence="3">ATCC 15264 / DSM 4735 / LMG 14903 / NBRC 16000 / CB 81</strain>
    </source>
</reference>
<feature type="chain" id="PRO_5003127007" description="Lipoprotein" evidence="1">
    <location>
        <begin position="24"/>
        <end position="152"/>
    </location>
</feature>
<dbReference type="EMBL" id="CP002102">
    <property type="protein sequence ID" value="ADK99490.1"/>
    <property type="molecule type" value="Genomic_DNA"/>
</dbReference>
<keyword evidence="3" id="KW-1185">Reference proteome</keyword>
<feature type="signal peptide" evidence="1">
    <location>
        <begin position="1"/>
        <end position="23"/>
    </location>
</feature>
<protein>
    <recommendedName>
        <fullName evidence="4">Lipoprotein</fullName>
    </recommendedName>
</protein>
<keyword evidence="1" id="KW-0732">Signal</keyword>
<dbReference type="OrthoDB" id="5489750at2"/>
<sequence>MRASIPALTLVLALGASLGGCSAGSDDTGEAAPATAPAPVVIGGIDLVQPLRVLGTEPFWAIDVAHETLVLTRPGVADVTAPTSDPVVTGTTAVYSGTTNTGQTLVMTLIATECSDGMSDRIYPLTAKVELGEETLNGCGNTILALSQAPAP</sequence>
<evidence type="ECO:0000313" key="3">
    <source>
        <dbReference type="Proteomes" id="UP000002696"/>
    </source>
</evidence>
<name>D9QII8_BRESC</name>
<gene>
    <name evidence="2" type="ordered locus">Bresu_0176</name>
</gene>
<evidence type="ECO:0000256" key="1">
    <source>
        <dbReference type="SAM" id="SignalP"/>
    </source>
</evidence>
<organism evidence="2 3">
    <name type="scientific">Brevundimonas subvibrioides (strain ATCC 15264 / DSM 4735 / LMG 14903 / NBRC 16000 / CB 81)</name>
    <name type="common">Caulobacter subvibrioides</name>
    <dbReference type="NCBI Taxonomy" id="633149"/>
    <lineage>
        <taxon>Bacteria</taxon>
        <taxon>Pseudomonadati</taxon>
        <taxon>Pseudomonadota</taxon>
        <taxon>Alphaproteobacteria</taxon>
        <taxon>Caulobacterales</taxon>
        <taxon>Caulobacteraceae</taxon>
        <taxon>Brevundimonas</taxon>
    </lineage>
</organism>
<dbReference type="KEGG" id="bsb:Bresu_0176"/>
<dbReference type="InParanoid" id="D9QII8"/>